<dbReference type="AlphaFoldDB" id="M2YNA3"/>
<dbReference type="STRING" id="675120.M2YNA3"/>
<evidence type="ECO:0000313" key="3">
    <source>
        <dbReference type="EMBL" id="EME43450.1"/>
    </source>
</evidence>
<organism evidence="3 4">
    <name type="scientific">Dothistroma septosporum (strain NZE10 / CBS 128990)</name>
    <name type="common">Red band needle blight fungus</name>
    <name type="synonym">Mycosphaerella pini</name>
    <dbReference type="NCBI Taxonomy" id="675120"/>
    <lineage>
        <taxon>Eukaryota</taxon>
        <taxon>Fungi</taxon>
        <taxon>Dikarya</taxon>
        <taxon>Ascomycota</taxon>
        <taxon>Pezizomycotina</taxon>
        <taxon>Dothideomycetes</taxon>
        <taxon>Dothideomycetidae</taxon>
        <taxon>Mycosphaerellales</taxon>
        <taxon>Mycosphaerellaceae</taxon>
        <taxon>Dothistroma</taxon>
    </lineage>
</organism>
<keyword evidence="1" id="KW-0812">Transmembrane</keyword>
<evidence type="ECO:0000313" key="4">
    <source>
        <dbReference type="Proteomes" id="UP000016933"/>
    </source>
</evidence>
<gene>
    <name evidence="3" type="ORF">DOTSEDRAFT_72736</name>
</gene>
<name>M2YNA3_DOTSN</name>
<reference evidence="3 4" key="2">
    <citation type="journal article" date="2012" name="PLoS Pathog.">
        <title>Diverse lifestyles and strategies of plant pathogenesis encoded in the genomes of eighteen Dothideomycetes fungi.</title>
        <authorList>
            <person name="Ohm R.A."/>
            <person name="Feau N."/>
            <person name="Henrissat B."/>
            <person name="Schoch C.L."/>
            <person name="Horwitz B.A."/>
            <person name="Barry K.W."/>
            <person name="Condon B.J."/>
            <person name="Copeland A.C."/>
            <person name="Dhillon B."/>
            <person name="Glaser F."/>
            <person name="Hesse C.N."/>
            <person name="Kosti I."/>
            <person name="LaButti K."/>
            <person name="Lindquist E.A."/>
            <person name="Lucas S."/>
            <person name="Salamov A.A."/>
            <person name="Bradshaw R.E."/>
            <person name="Ciuffetti L."/>
            <person name="Hamelin R.C."/>
            <person name="Kema G.H.J."/>
            <person name="Lawrence C."/>
            <person name="Scott J.A."/>
            <person name="Spatafora J.W."/>
            <person name="Turgeon B.G."/>
            <person name="de Wit P.J.G.M."/>
            <person name="Zhong S."/>
            <person name="Goodwin S.B."/>
            <person name="Grigoriev I.V."/>
        </authorList>
    </citation>
    <scope>NUCLEOTIDE SEQUENCE [LARGE SCALE GENOMIC DNA]</scope>
    <source>
        <strain evidence="4">NZE10 / CBS 128990</strain>
    </source>
</reference>
<dbReference type="Proteomes" id="UP000016933">
    <property type="component" value="Unassembled WGS sequence"/>
</dbReference>
<feature type="chain" id="PRO_5004030348" evidence="2">
    <location>
        <begin position="18"/>
        <end position="188"/>
    </location>
</feature>
<accession>M2YNA3</accession>
<keyword evidence="4" id="KW-1185">Reference proteome</keyword>
<dbReference type="OMA" id="ANDEWQF"/>
<reference evidence="4" key="1">
    <citation type="journal article" date="2012" name="PLoS Genet.">
        <title>The genomes of the fungal plant pathogens Cladosporium fulvum and Dothistroma septosporum reveal adaptation to different hosts and lifestyles but also signatures of common ancestry.</title>
        <authorList>
            <person name="de Wit P.J.G.M."/>
            <person name="van der Burgt A."/>
            <person name="Oekmen B."/>
            <person name="Stergiopoulos I."/>
            <person name="Abd-Elsalam K.A."/>
            <person name="Aerts A.L."/>
            <person name="Bahkali A.H."/>
            <person name="Beenen H.G."/>
            <person name="Chettri P."/>
            <person name="Cox M.P."/>
            <person name="Datema E."/>
            <person name="de Vries R.P."/>
            <person name="Dhillon B."/>
            <person name="Ganley A.R."/>
            <person name="Griffiths S.A."/>
            <person name="Guo Y."/>
            <person name="Hamelin R.C."/>
            <person name="Henrissat B."/>
            <person name="Kabir M.S."/>
            <person name="Jashni M.K."/>
            <person name="Kema G."/>
            <person name="Klaubauf S."/>
            <person name="Lapidus A."/>
            <person name="Levasseur A."/>
            <person name="Lindquist E."/>
            <person name="Mehrabi R."/>
            <person name="Ohm R.A."/>
            <person name="Owen T.J."/>
            <person name="Salamov A."/>
            <person name="Schwelm A."/>
            <person name="Schijlen E."/>
            <person name="Sun H."/>
            <person name="van den Burg H.A."/>
            <person name="van Ham R.C.H.J."/>
            <person name="Zhang S."/>
            <person name="Goodwin S.B."/>
            <person name="Grigoriev I.V."/>
            <person name="Collemare J."/>
            <person name="Bradshaw R.E."/>
        </authorList>
    </citation>
    <scope>NUCLEOTIDE SEQUENCE [LARGE SCALE GENOMIC DNA]</scope>
    <source>
        <strain evidence="4">NZE10 / CBS 128990</strain>
    </source>
</reference>
<keyword evidence="1" id="KW-0472">Membrane</keyword>
<feature type="transmembrane region" description="Helical" evidence="1">
    <location>
        <begin position="61"/>
        <end position="83"/>
    </location>
</feature>
<evidence type="ECO:0000256" key="2">
    <source>
        <dbReference type="SAM" id="SignalP"/>
    </source>
</evidence>
<feature type="signal peptide" evidence="2">
    <location>
        <begin position="1"/>
        <end position="17"/>
    </location>
</feature>
<feature type="transmembrane region" description="Helical" evidence="1">
    <location>
        <begin position="110"/>
        <end position="133"/>
    </location>
</feature>
<sequence>MAAILGLQLLKLTPLLTSTINLQFANDEWQFLTPWVETFAKDTSLARQVLPGWANRWQSRALWQALICLPLPIISGIAMHFALRPGTALSILIDPFLSKWTGPAVDAARWYLVGSGFALAHFAFGTTAMRLLGQMKGESKKEKERNVESVAEWLDLHRLRTLVSDVPAFACFLMATVRLGYIIDAPIV</sequence>
<proteinExistence type="predicted"/>
<evidence type="ECO:0000256" key="1">
    <source>
        <dbReference type="SAM" id="Phobius"/>
    </source>
</evidence>
<dbReference type="EMBL" id="KB446540">
    <property type="protein sequence ID" value="EME43450.1"/>
    <property type="molecule type" value="Genomic_DNA"/>
</dbReference>
<dbReference type="HOGENOM" id="CLU_092535_0_0_1"/>
<keyword evidence="1" id="KW-1133">Transmembrane helix</keyword>
<dbReference type="OrthoDB" id="1523883at2759"/>
<protein>
    <submittedName>
        <fullName evidence="3">Uncharacterized protein</fullName>
    </submittedName>
</protein>
<keyword evidence="2" id="KW-0732">Signal</keyword>
<dbReference type="eggNOG" id="ENOG502SN2U">
    <property type="taxonomic scope" value="Eukaryota"/>
</dbReference>